<sequence length="255" mass="27401">AIISIEGDRDRQKKFSCSNKFEQAATANEQQPVEKEEKGAVINALDGNAEQSQREQQQQERDQNVSDRQTAQAATSVETLIAEVVSATAADTDNNSEGELVEKNAETTTKQEEVEGGAETTAAATAFVGASDAEGTTAAANTTIANNGTNAIPQNAVVAYAHQRPQGSTSPMERSVFIQGYDFQVSKAQYWVFQKVADTHNKHVDEISLACEAIVPSKVLGRIIGRGGHNVKQLQKSSGAHIKVNNWREGLSEAE</sequence>
<feature type="region of interest" description="Disordered" evidence="2">
    <location>
        <begin position="88"/>
        <end position="118"/>
    </location>
</feature>
<evidence type="ECO:0000256" key="2">
    <source>
        <dbReference type="SAM" id="MobiDB-lite"/>
    </source>
</evidence>
<feature type="region of interest" description="Disordered" evidence="2">
    <location>
        <begin position="22"/>
        <end position="72"/>
    </location>
</feature>
<reference evidence="4" key="2">
    <citation type="submission" date="2014-05" db="EMBL/GenBank/DDBJ databases">
        <title>The genome and life-stage specific transcriptomes of Globodera pallida elucidate key aspects of plant parasitism by a cyst nematode.</title>
        <authorList>
            <person name="Cotton J.A."/>
            <person name="Lilley C.J."/>
            <person name="Jones L.M."/>
            <person name="Kikuchi T."/>
            <person name="Reid A.J."/>
            <person name="Thorpe P."/>
            <person name="Tsai I.J."/>
            <person name="Beasley H."/>
            <person name="Blok V."/>
            <person name="Cock P.J.A."/>
            <person name="Van den Akker S.E."/>
            <person name="Holroyd N."/>
            <person name="Hunt M."/>
            <person name="Mantelin S."/>
            <person name="Naghra H."/>
            <person name="Pain A."/>
            <person name="Palomares-Rius J.E."/>
            <person name="Zarowiecki M."/>
            <person name="Berriman M."/>
            <person name="Jones J.T."/>
            <person name="Urwin P.E."/>
        </authorList>
    </citation>
    <scope>NUCLEOTIDE SEQUENCE [LARGE SCALE GENOMIC DNA]</scope>
    <source>
        <strain evidence="4">Lindley</strain>
    </source>
</reference>
<dbReference type="PROSITE" id="PS50084">
    <property type="entry name" value="KH_TYPE_1"/>
    <property type="match status" value="1"/>
</dbReference>
<organism evidence="4 5">
    <name type="scientific">Globodera pallida</name>
    <name type="common">Potato cyst nematode worm</name>
    <name type="synonym">Heterodera pallida</name>
    <dbReference type="NCBI Taxonomy" id="36090"/>
    <lineage>
        <taxon>Eukaryota</taxon>
        <taxon>Metazoa</taxon>
        <taxon>Ecdysozoa</taxon>
        <taxon>Nematoda</taxon>
        <taxon>Chromadorea</taxon>
        <taxon>Rhabditida</taxon>
        <taxon>Tylenchina</taxon>
        <taxon>Tylenchomorpha</taxon>
        <taxon>Tylenchoidea</taxon>
        <taxon>Heteroderidae</taxon>
        <taxon>Heteroderinae</taxon>
        <taxon>Globodera</taxon>
    </lineage>
</organism>
<dbReference type="InterPro" id="IPR009019">
    <property type="entry name" value="KH_sf_prok-type"/>
</dbReference>
<dbReference type="WBParaSite" id="GPLIN_001402300">
    <property type="protein sequence ID" value="GPLIN_001402300"/>
    <property type="gene ID" value="GPLIN_001402300"/>
</dbReference>
<evidence type="ECO:0000256" key="1">
    <source>
        <dbReference type="PROSITE-ProRule" id="PRU00117"/>
    </source>
</evidence>
<evidence type="ECO:0000259" key="3">
    <source>
        <dbReference type="Pfam" id="PF00013"/>
    </source>
</evidence>
<dbReference type="SUPFAM" id="SSF54814">
    <property type="entry name" value="Prokaryotic type KH domain (KH-domain type II)"/>
    <property type="match status" value="1"/>
</dbReference>
<reference evidence="5" key="3">
    <citation type="submission" date="2016-06" db="UniProtKB">
        <authorList>
            <consortium name="WormBaseParasite"/>
        </authorList>
    </citation>
    <scope>IDENTIFICATION</scope>
</reference>
<dbReference type="Pfam" id="PF00013">
    <property type="entry name" value="KH_1"/>
    <property type="match status" value="1"/>
</dbReference>
<keyword evidence="4" id="KW-1185">Reference proteome</keyword>
<protein>
    <submittedName>
        <fullName evidence="5">KH_dom_type_1 domain-containing protein</fullName>
    </submittedName>
</protein>
<evidence type="ECO:0000313" key="4">
    <source>
        <dbReference type="Proteomes" id="UP000050741"/>
    </source>
</evidence>
<accession>A0A183CMB7</accession>
<feature type="compositionally biased region" description="Polar residues" evidence="2">
    <location>
        <begin position="22"/>
        <end position="31"/>
    </location>
</feature>
<name>A0A183CMB7_GLOPA</name>
<dbReference type="InterPro" id="IPR004088">
    <property type="entry name" value="KH_dom_type_1"/>
</dbReference>
<reference evidence="4" key="1">
    <citation type="submission" date="2013-12" db="EMBL/GenBank/DDBJ databases">
        <authorList>
            <person name="Aslett M."/>
        </authorList>
    </citation>
    <scope>NUCLEOTIDE SEQUENCE [LARGE SCALE GENOMIC DNA]</scope>
    <source>
        <strain evidence="4">Lindley</strain>
    </source>
</reference>
<dbReference type="Proteomes" id="UP000050741">
    <property type="component" value="Unassembled WGS sequence"/>
</dbReference>
<dbReference type="GO" id="GO:0003723">
    <property type="term" value="F:RNA binding"/>
    <property type="evidence" value="ECO:0007669"/>
    <property type="project" value="UniProtKB-UniRule"/>
</dbReference>
<proteinExistence type="predicted"/>
<dbReference type="Gene3D" id="3.30.310.210">
    <property type="match status" value="1"/>
</dbReference>
<feature type="domain" description="K Homology" evidence="3">
    <location>
        <begin position="214"/>
        <end position="247"/>
    </location>
</feature>
<feature type="compositionally biased region" description="Basic and acidic residues" evidence="2">
    <location>
        <begin position="100"/>
        <end position="113"/>
    </location>
</feature>
<keyword evidence="1" id="KW-0694">RNA-binding</keyword>
<evidence type="ECO:0000313" key="5">
    <source>
        <dbReference type="WBParaSite" id="GPLIN_001402300"/>
    </source>
</evidence>
<dbReference type="AlphaFoldDB" id="A0A183CMB7"/>